<feature type="domain" description="CobW C-terminal" evidence="4">
    <location>
        <begin position="255"/>
        <end position="325"/>
    </location>
</feature>
<dbReference type="CDD" id="cd03112">
    <property type="entry name" value="CobW-like"/>
    <property type="match status" value="1"/>
</dbReference>
<accession>A0L8F2</accession>
<organism evidence="5 6">
    <name type="scientific">Magnetococcus marinus (strain ATCC BAA-1437 / JCM 17883 / MC-1)</name>
    <dbReference type="NCBI Taxonomy" id="156889"/>
    <lineage>
        <taxon>Bacteria</taxon>
        <taxon>Pseudomonadati</taxon>
        <taxon>Pseudomonadota</taxon>
        <taxon>Magnetococcia</taxon>
        <taxon>Magnetococcales</taxon>
        <taxon>Magnetococcaceae</taxon>
        <taxon>Magnetococcus</taxon>
    </lineage>
</organism>
<dbReference type="InterPro" id="IPR027417">
    <property type="entry name" value="P-loop_NTPase"/>
</dbReference>
<dbReference type="Pfam" id="PF07683">
    <property type="entry name" value="CobW_C"/>
    <property type="match status" value="1"/>
</dbReference>
<name>A0L8F2_MAGMM</name>
<feature type="domain" description="CobW/HypB/UreG nucleotide-binding" evidence="3">
    <location>
        <begin position="4"/>
        <end position="172"/>
    </location>
</feature>
<evidence type="ECO:0000313" key="6">
    <source>
        <dbReference type="Proteomes" id="UP000002586"/>
    </source>
</evidence>
<dbReference type="STRING" id="156889.Mmc1_1737"/>
<reference evidence="5 6" key="2">
    <citation type="journal article" date="2012" name="Int. J. Syst. Evol. Microbiol.">
        <title>Magnetococcus marinus gen. nov., sp. nov., a marine, magnetotactic bacterium that represents a novel lineage (Magnetococcaceae fam. nov.; Magnetococcales ord. nov.) at the base of the Alphaproteobacteria.</title>
        <authorList>
            <person name="Bazylinski D.A."/>
            <person name="Williams T.J."/>
            <person name="Lefevre C.T."/>
            <person name="Berg R.J."/>
            <person name="Zhang C.L."/>
            <person name="Bowser S.S."/>
            <person name="Dean A.J."/>
            <person name="Beveridge T.J."/>
        </authorList>
    </citation>
    <scope>NUCLEOTIDE SEQUENCE [LARGE SCALE GENOMIC DNA]</scope>
    <source>
        <strain evidence="6">ATCC BAA-1437 / JCM 17883 / MC-1</strain>
    </source>
</reference>
<feature type="compositionally biased region" description="Basic and acidic residues" evidence="2">
    <location>
        <begin position="214"/>
        <end position="223"/>
    </location>
</feature>
<dbReference type="EMBL" id="CP000471">
    <property type="protein sequence ID" value="ABK44245.1"/>
    <property type="molecule type" value="Genomic_DNA"/>
</dbReference>
<dbReference type="KEGG" id="mgm:Mmc1_1737"/>
<dbReference type="SUPFAM" id="SSF52540">
    <property type="entry name" value="P-loop containing nucleoside triphosphate hydrolases"/>
    <property type="match status" value="1"/>
</dbReference>
<dbReference type="eggNOG" id="COG0523">
    <property type="taxonomic scope" value="Bacteria"/>
</dbReference>
<evidence type="ECO:0000313" key="5">
    <source>
        <dbReference type="EMBL" id="ABK44245.1"/>
    </source>
</evidence>
<dbReference type="InterPro" id="IPR011629">
    <property type="entry name" value="CobW-like_C"/>
</dbReference>
<dbReference type="Gene3D" id="3.40.50.300">
    <property type="entry name" value="P-loop containing nucleotide triphosphate hydrolases"/>
    <property type="match status" value="1"/>
</dbReference>
<comment type="function">
    <text evidence="1">Zinc chaperone that directly transfers zinc cofactor to target proteins, thereby activating them. Zinc is transferred from the CXCC motif in the GTPase domain to the zinc binding site in target proteins in a process requiring GTP hydrolysis.</text>
</comment>
<gene>
    <name evidence="5" type="ordered locus">Mmc1_1737</name>
</gene>
<protein>
    <submittedName>
        <fullName evidence="5">Cobalamin synthesis protein, P47K</fullName>
    </submittedName>
</protein>
<dbReference type="PANTHER" id="PTHR13748">
    <property type="entry name" value="COBW-RELATED"/>
    <property type="match status" value="1"/>
</dbReference>
<feature type="region of interest" description="Disordered" evidence="2">
    <location>
        <begin position="214"/>
        <end position="241"/>
    </location>
</feature>
<dbReference type="RefSeq" id="WP_011713393.1">
    <property type="nucleotide sequence ID" value="NC_008576.1"/>
</dbReference>
<keyword evidence="6" id="KW-1185">Reference proteome</keyword>
<proteinExistence type="predicted"/>
<dbReference type="HOGENOM" id="CLU_017452_1_2_5"/>
<evidence type="ECO:0000259" key="3">
    <source>
        <dbReference type="Pfam" id="PF02492"/>
    </source>
</evidence>
<sequence length="351" mass="38236">MSIPVTIITGYLGVGKTTVIRHLLTHNKGGATWAVVVNEFGDVPIDGAIMSSGGVAIKELAGGCICCTLGADMETALGEILDTIQPERILIEPTGLGHPGGVIEAVTEGKFRHRLTLKSVLCLVDLAMLRDPLLSQRKTFIDQVAIADVVLAAKGDQLNAADYAAFVQWGQELFPPKEVMGKVMQGSIDPAWLDLSVEMRPYSLLLERMVEGGEHHHHGDSAHSHGAGLGATPQQPQLDQPVHFENRGLGHIGGGWIFHVEERFHEHKLMELFEGSLAGIAPVVRMKGLFRVGPTRRILIDRVGSVVTVNDSIAYWRDSRVEVIVPQAAVAPQWARLEQAMLASRWKRKES</sequence>
<dbReference type="OrthoDB" id="9808822at2"/>
<dbReference type="Proteomes" id="UP000002586">
    <property type="component" value="Chromosome"/>
</dbReference>
<dbReference type="PANTHER" id="PTHR13748:SF46">
    <property type="entry name" value="ZINC CHAPERONE YEIR"/>
    <property type="match status" value="1"/>
</dbReference>
<dbReference type="Pfam" id="PF02492">
    <property type="entry name" value="cobW"/>
    <property type="match status" value="1"/>
</dbReference>
<evidence type="ECO:0000256" key="1">
    <source>
        <dbReference type="ARBA" id="ARBA00045658"/>
    </source>
</evidence>
<reference evidence="6" key="1">
    <citation type="journal article" date="2009" name="Appl. Environ. Microbiol.">
        <title>Complete genome sequence of the chemolithoautotrophic marine magnetotactic coccus strain MC-1.</title>
        <authorList>
            <person name="Schubbe S."/>
            <person name="Williams T.J."/>
            <person name="Xie G."/>
            <person name="Kiss H.E."/>
            <person name="Brettin T.S."/>
            <person name="Martinez D."/>
            <person name="Ross C.A."/>
            <person name="Schuler D."/>
            <person name="Cox B.L."/>
            <person name="Nealson K.H."/>
            <person name="Bazylinski D.A."/>
        </authorList>
    </citation>
    <scope>NUCLEOTIDE SEQUENCE [LARGE SCALE GENOMIC DNA]</scope>
    <source>
        <strain evidence="6">ATCC BAA-1437 / JCM 17883 / MC-1</strain>
    </source>
</reference>
<dbReference type="GO" id="GO:0005737">
    <property type="term" value="C:cytoplasm"/>
    <property type="evidence" value="ECO:0007669"/>
    <property type="project" value="TreeGrafter"/>
</dbReference>
<evidence type="ECO:0000256" key="2">
    <source>
        <dbReference type="SAM" id="MobiDB-lite"/>
    </source>
</evidence>
<dbReference type="InterPro" id="IPR051316">
    <property type="entry name" value="Zinc-reg_GTPase_activator"/>
</dbReference>
<dbReference type="InterPro" id="IPR003495">
    <property type="entry name" value="CobW/HypB/UreG_nucleotide-bd"/>
</dbReference>
<evidence type="ECO:0000259" key="4">
    <source>
        <dbReference type="Pfam" id="PF07683"/>
    </source>
</evidence>
<dbReference type="AlphaFoldDB" id="A0L8F2"/>